<gene>
    <name evidence="11 13" type="primary">atpB</name>
    <name evidence="13" type="ORF">GCM10023230_08670</name>
</gene>
<name>A0ABP8ZNP3_9FLAO</name>
<dbReference type="SUPFAM" id="SSF81336">
    <property type="entry name" value="F1F0 ATP synthase subunit A"/>
    <property type="match status" value="1"/>
</dbReference>
<feature type="transmembrane region" description="Helical" evidence="11">
    <location>
        <begin position="222"/>
        <end position="240"/>
    </location>
</feature>
<feature type="transmembrane region" description="Helical" evidence="11">
    <location>
        <begin position="164"/>
        <end position="182"/>
    </location>
</feature>
<dbReference type="NCBIfam" id="TIGR01131">
    <property type="entry name" value="ATP_synt_6_or_A"/>
    <property type="match status" value="1"/>
</dbReference>
<evidence type="ECO:0000256" key="9">
    <source>
        <dbReference type="ARBA" id="ARBA00023136"/>
    </source>
</evidence>
<proteinExistence type="inferred from homology"/>
<evidence type="ECO:0000256" key="1">
    <source>
        <dbReference type="ARBA" id="ARBA00004141"/>
    </source>
</evidence>
<evidence type="ECO:0000256" key="5">
    <source>
        <dbReference type="ARBA" id="ARBA00022692"/>
    </source>
</evidence>
<protein>
    <recommendedName>
        <fullName evidence="11 12">ATP synthase subunit a</fullName>
    </recommendedName>
    <alternativeName>
        <fullName evidence="11">ATP synthase F0 sector subunit a</fullName>
    </alternativeName>
    <alternativeName>
        <fullName evidence="11">F-ATPase subunit 6</fullName>
    </alternativeName>
</protein>
<evidence type="ECO:0000256" key="2">
    <source>
        <dbReference type="ARBA" id="ARBA00006810"/>
    </source>
</evidence>
<keyword evidence="6 11" id="KW-0375">Hydrogen ion transport</keyword>
<feature type="transmembrane region" description="Helical" evidence="11">
    <location>
        <begin position="246"/>
        <end position="266"/>
    </location>
</feature>
<keyword evidence="9 11" id="KW-0472">Membrane</keyword>
<organism evidence="13 14">
    <name type="scientific">Flavobacterium hankyongi</name>
    <dbReference type="NCBI Taxonomy" id="1176532"/>
    <lineage>
        <taxon>Bacteria</taxon>
        <taxon>Pseudomonadati</taxon>
        <taxon>Bacteroidota</taxon>
        <taxon>Flavobacteriia</taxon>
        <taxon>Flavobacteriales</taxon>
        <taxon>Flavobacteriaceae</taxon>
        <taxon>Flavobacterium</taxon>
    </lineage>
</organism>
<evidence type="ECO:0000256" key="3">
    <source>
        <dbReference type="ARBA" id="ARBA00022448"/>
    </source>
</evidence>
<evidence type="ECO:0000313" key="13">
    <source>
        <dbReference type="EMBL" id="GAA4761705.1"/>
    </source>
</evidence>
<evidence type="ECO:0000313" key="14">
    <source>
        <dbReference type="Proteomes" id="UP001500141"/>
    </source>
</evidence>
<feature type="transmembrane region" description="Helical" evidence="11">
    <location>
        <begin position="278"/>
        <end position="295"/>
    </location>
</feature>
<evidence type="ECO:0000256" key="7">
    <source>
        <dbReference type="ARBA" id="ARBA00022989"/>
    </source>
</evidence>
<sequence>MPAFVSLFSIVALANPVSDSTHVAVKPVHETHAITHDTVTHAEEAHVEAGHEEKHGGPVNEKDEVQAYIEHHLQDSHDFYFFADGESGKHYGFSLPVILWDNGIQFFSSSKFHNEKELAEVNGNFYKMVHGKIYKSDAQGTVTYDAHHHPTNVKPLDFSITKNVLSMLLVSALLLFMFTSLAKSYKRGPIPTGFGRILEPLIIFIRDEVAIPNIGETKYRKYMGFLLTVFFFIWLLNLLGMTPIGINVTGNIAVTVCLALFTYIITQFSANKDYWGHIFWMPGVPVPMKIILAPIELLGTLTKPFALLIRLFANITAGHVVIMSLIAMIFVGKNLAADMPISIGLTLFISVIELLVAFLQAFIFTMLSSLFIGMAVQDHHHEGHEHHDGHDYSDNSIV</sequence>
<dbReference type="PRINTS" id="PR00123">
    <property type="entry name" value="ATPASEA"/>
</dbReference>
<feature type="transmembrane region" description="Helical" evidence="11">
    <location>
        <begin position="343"/>
        <end position="364"/>
    </location>
</feature>
<keyword evidence="3 11" id="KW-0813">Transport</keyword>
<dbReference type="InterPro" id="IPR035908">
    <property type="entry name" value="F0_ATP_A_sf"/>
</dbReference>
<comment type="caution">
    <text evidence="13">The sequence shown here is derived from an EMBL/GenBank/DDBJ whole genome shotgun (WGS) entry which is preliminary data.</text>
</comment>
<comment type="similarity">
    <text evidence="2 11 12">Belongs to the ATPase A chain family.</text>
</comment>
<dbReference type="PANTHER" id="PTHR11410">
    <property type="entry name" value="ATP SYNTHASE SUBUNIT A"/>
    <property type="match status" value="1"/>
</dbReference>
<dbReference type="EMBL" id="BAABIP010000007">
    <property type="protein sequence ID" value="GAA4761705.1"/>
    <property type="molecule type" value="Genomic_DNA"/>
</dbReference>
<keyword evidence="4 11" id="KW-0138">CF(0)</keyword>
<dbReference type="Proteomes" id="UP001500141">
    <property type="component" value="Unassembled WGS sequence"/>
</dbReference>
<dbReference type="Gene3D" id="1.20.120.220">
    <property type="entry name" value="ATP synthase, F0 complex, subunit A"/>
    <property type="match status" value="1"/>
</dbReference>
<keyword evidence="8 11" id="KW-0406">Ion transport</keyword>
<keyword evidence="5 11" id="KW-0812">Transmembrane</keyword>
<keyword evidence="11" id="KW-1003">Cell membrane</keyword>
<comment type="function">
    <text evidence="11 12">Key component of the proton channel; it plays a direct role in the translocation of protons across the membrane.</text>
</comment>
<dbReference type="HAMAP" id="MF_01393">
    <property type="entry name" value="ATP_synth_a_bact"/>
    <property type="match status" value="1"/>
</dbReference>
<feature type="transmembrane region" description="Helical" evidence="11">
    <location>
        <begin position="307"/>
        <end position="331"/>
    </location>
</feature>
<evidence type="ECO:0000256" key="11">
    <source>
        <dbReference type="HAMAP-Rule" id="MF_01393"/>
    </source>
</evidence>
<dbReference type="PANTHER" id="PTHR11410:SF0">
    <property type="entry name" value="ATP SYNTHASE SUBUNIT A"/>
    <property type="match status" value="1"/>
</dbReference>
<evidence type="ECO:0000256" key="6">
    <source>
        <dbReference type="ARBA" id="ARBA00022781"/>
    </source>
</evidence>
<dbReference type="InterPro" id="IPR045083">
    <property type="entry name" value="ATP_synth_F0_asu_bact/mt"/>
</dbReference>
<keyword evidence="7 11" id="KW-1133">Transmembrane helix</keyword>
<keyword evidence="14" id="KW-1185">Reference proteome</keyword>
<reference evidence="14" key="1">
    <citation type="journal article" date="2019" name="Int. J. Syst. Evol. Microbiol.">
        <title>The Global Catalogue of Microorganisms (GCM) 10K type strain sequencing project: providing services to taxonomists for standard genome sequencing and annotation.</title>
        <authorList>
            <consortium name="The Broad Institute Genomics Platform"/>
            <consortium name="The Broad Institute Genome Sequencing Center for Infectious Disease"/>
            <person name="Wu L."/>
            <person name="Ma J."/>
        </authorList>
    </citation>
    <scope>NUCLEOTIDE SEQUENCE [LARGE SCALE GENOMIC DNA]</scope>
    <source>
        <strain evidence="14">JCM 18198</strain>
    </source>
</reference>
<dbReference type="InterPro" id="IPR000568">
    <property type="entry name" value="ATP_synth_F0_asu"/>
</dbReference>
<evidence type="ECO:0000256" key="4">
    <source>
        <dbReference type="ARBA" id="ARBA00022547"/>
    </source>
</evidence>
<evidence type="ECO:0000256" key="8">
    <source>
        <dbReference type="ARBA" id="ARBA00023065"/>
    </source>
</evidence>
<comment type="subcellular location">
    <subcellularLocation>
        <location evidence="11 12">Cell membrane</location>
        <topology evidence="11 12">Multi-pass membrane protein</topology>
    </subcellularLocation>
    <subcellularLocation>
        <location evidence="1">Membrane</location>
        <topology evidence="1">Multi-pass membrane protein</topology>
    </subcellularLocation>
</comment>
<evidence type="ECO:0000256" key="12">
    <source>
        <dbReference type="RuleBase" id="RU000483"/>
    </source>
</evidence>
<accession>A0ABP8ZNP3</accession>
<keyword evidence="10 11" id="KW-0066">ATP synthesis</keyword>
<dbReference type="Pfam" id="PF00119">
    <property type="entry name" value="ATP-synt_A"/>
    <property type="match status" value="1"/>
</dbReference>
<dbReference type="CDD" id="cd00310">
    <property type="entry name" value="ATP-synt_Fo_a_6"/>
    <property type="match status" value="1"/>
</dbReference>
<evidence type="ECO:0000256" key="10">
    <source>
        <dbReference type="ARBA" id="ARBA00023310"/>
    </source>
</evidence>